<gene>
    <name evidence="1" type="ORF">HNQ88_003008</name>
</gene>
<sequence>MKIESEATTRYIEEVNRQLKSIKEKAQKIEDERVKSIVETSIEKAEKFIATPSEWEFKKAAIEIELQNAKNYLA</sequence>
<keyword evidence="2" id="KW-1185">Reference proteome</keyword>
<organism evidence="1 2">
    <name type="scientific">Aureibacter tunicatorum</name>
    <dbReference type="NCBI Taxonomy" id="866807"/>
    <lineage>
        <taxon>Bacteria</taxon>
        <taxon>Pseudomonadati</taxon>
        <taxon>Bacteroidota</taxon>
        <taxon>Cytophagia</taxon>
        <taxon>Cytophagales</taxon>
        <taxon>Persicobacteraceae</taxon>
        <taxon>Aureibacter</taxon>
    </lineage>
</organism>
<comment type="caution">
    <text evidence="1">The sequence shown here is derived from an EMBL/GenBank/DDBJ whole genome shotgun (WGS) entry which is preliminary data.</text>
</comment>
<dbReference type="EMBL" id="JAVDQD010000003">
    <property type="protein sequence ID" value="MDR6239960.1"/>
    <property type="molecule type" value="Genomic_DNA"/>
</dbReference>
<name>A0AAE3XNX1_9BACT</name>
<dbReference type="RefSeq" id="WP_309939773.1">
    <property type="nucleotide sequence ID" value="NZ_AP025305.1"/>
</dbReference>
<accession>A0AAE3XNX1</accession>
<dbReference type="GO" id="GO:0016874">
    <property type="term" value="F:ligase activity"/>
    <property type="evidence" value="ECO:0007669"/>
    <property type="project" value="UniProtKB-KW"/>
</dbReference>
<dbReference type="AlphaFoldDB" id="A0AAE3XNX1"/>
<keyword evidence="1" id="KW-0436">Ligase</keyword>
<protein>
    <submittedName>
        <fullName evidence="1">F420-0:gamma-glutamyl ligase</fullName>
    </submittedName>
</protein>
<dbReference type="Proteomes" id="UP001185092">
    <property type="component" value="Unassembled WGS sequence"/>
</dbReference>
<evidence type="ECO:0000313" key="2">
    <source>
        <dbReference type="Proteomes" id="UP001185092"/>
    </source>
</evidence>
<proteinExistence type="predicted"/>
<evidence type="ECO:0000313" key="1">
    <source>
        <dbReference type="EMBL" id="MDR6239960.1"/>
    </source>
</evidence>
<reference evidence="1" key="1">
    <citation type="submission" date="2023-07" db="EMBL/GenBank/DDBJ databases">
        <title>Genomic Encyclopedia of Type Strains, Phase IV (KMG-IV): sequencing the most valuable type-strain genomes for metagenomic binning, comparative biology and taxonomic classification.</title>
        <authorList>
            <person name="Goeker M."/>
        </authorList>
    </citation>
    <scope>NUCLEOTIDE SEQUENCE</scope>
    <source>
        <strain evidence="1">DSM 26174</strain>
    </source>
</reference>